<accession>A0A238VEP9</accession>
<dbReference type="OrthoDB" id="3572539at2"/>
<dbReference type="EMBL" id="FZNT01000001">
    <property type="protein sequence ID" value="SNR32882.1"/>
    <property type="molecule type" value="Genomic_DNA"/>
</dbReference>
<dbReference type="InterPro" id="IPR002761">
    <property type="entry name" value="Diphthami_syn_dom"/>
</dbReference>
<dbReference type="RefSeq" id="WP_089379982.1">
    <property type="nucleotide sequence ID" value="NZ_FZNT01000001.1"/>
</dbReference>
<name>A0A238VEP9_9FLAO</name>
<protein>
    <submittedName>
        <fullName evidence="2">MJ0570-related uncharacterized domain-containing protein</fullName>
    </submittedName>
</protein>
<dbReference type="SUPFAM" id="SSF52402">
    <property type="entry name" value="Adenine nucleotide alpha hydrolases-like"/>
    <property type="match status" value="1"/>
</dbReference>
<dbReference type="CDD" id="cd01994">
    <property type="entry name" value="AANH_PF0828-like"/>
    <property type="match status" value="1"/>
</dbReference>
<dbReference type="PIRSF" id="PIRSF039123">
    <property type="entry name" value="Diphthamide_synthase"/>
    <property type="match status" value="1"/>
</dbReference>
<dbReference type="Proteomes" id="UP000198384">
    <property type="component" value="Unassembled WGS sequence"/>
</dbReference>
<proteinExistence type="predicted"/>
<dbReference type="Gene3D" id="3.40.50.620">
    <property type="entry name" value="HUPs"/>
    <property type="match status" value="1"/>
</dbReference>
<keyword evidence="3" id="KW-1185">Reference proteome</keyword>
<evidence type="ECO:0000313" key="3">
    <source>
        <dbReference type="Proteomes" id="UP000198384"/>
    </source>
</evidence>
<reference evidence="2 3" key="1">
    <citation type="submission" date="2017-06" db="EMBL/GenBank/DDBJ databases">
        <authorList>
            <person name="Kim H.J."/>
            <person name="Triplett B.A."/>
        </authorList>
    </citation>
    <scope>NUCLEOTIDE SEQUENCE [LARGE SCALE GENOMIC DNA]</scope>
    <source>
        <strain evidence="2 3">DSM 29150</strain>
    </source>
</reference>
<dbReference type="NCBIfam" id="TIGR00290">
    <property type="entry name" value="MJ0570_dom"/>
    <property type="match status" value="1"/>
</dbReference>
<dbReference type="InterPro" id="IPR030662">
    <property type="entry name" value="DPH6/MJ0570"/>
</dbReference>
<feature type="domain" description="Diphthamide synthase" evidence="1">
    <location>
        <begin position="5"/>
        <end position="210"/>
    </location>
</feature>
<dbReference type="Gene3D" id="3.90.1490.10">
    <property type="entry name" value="putative n-type atp pyrophosphatase, domain 2"/>
    <property type="match status" value="1"/>
</dbReference>
<evidence type="ECO:0000259" key="1">
    <source>
        <dbReference type="Pfam" id="PF01902"/>
    </source>
</evidence>
<dbReference type="InterPro" id="IPR014729">
    <property type="entry name" value="Rossmann-like_a/b/a_fold"/>
</dbReference>
<evidence type="ECO:0000313" key="2">
    <source>
        <dbReference type="EMBL" id="SNR32882.1"/>
    </source>
</evidence>
<organism evidence="2 3">
    <name type="scientific">Lutibacter agarilyticus</name>
    <dbReference type="NCBI Taxonomy" id="1109740"/>
    <lineage>
        <taxon>Bacteria</taxon>
        <taxon>Pseudomonadati</taxon>
        <taxon>Bacteroidota</taxon>
        <taxon>Flavobacteriia</taxon>
        <taxon>Flavobacteriales</taxon>
        <taxon>Flavobacteriaceae</taxon>
        <taxon>Lutibacter</taxon>
    </lineage>
</organism>
<gene>
    <name evidence="2" type="ORF">SAMN06265371_101323</name>
</gene>
<dbReference type="AlphaFoldDB" id="A0A238VEP9"/>
<dbReference type="Pfam" id="PF01902">
    <property type="entry name" value="Diphthami_syn_2"/>
    <property type="match status" value="1"/>
</dbReference>
<sequence>MEKNKAIFNWSGGKDSALALYHVLKEGKFDITKLVTTVNSKYDRISMHGVRNELLTAQGIELGLPIKRILLPETPSMEDYDSIMKEQLAEINNQKITHSIFGDIFLEDLRVYRETRLKEVGLKGNFPLWKRDTTELVNEFIDLGFKTMVVCCNAELLGNDFAGRVIDKDFLKDLPKNVDPCGENGEFHTFVFDGPIFKNPIKFELGEITYREYEITKNDNSTKPAGFHFCDLIPS</sequence>